<dbReference type="Proteomes" id="UP001385809">
    <property type="component" value="Unassembled WGS sequence"/>
</dbReference>
<feature type="transmembrane region" description="Helical" evidence="2">
    <location>
        <begin position="79"/>
        <end position="97"/>
    </location>
</feature>
<name>A0ABU8MMI3_9PSEU</name>
<evidence type="ECO:0000313" key="5">
    <source>
        <dbReference type="Proteomes" id="UP001385809"/>
    </source>
</evidence>
<comment type="caution">
    <text evidence="4">The sequence shown here is derived from an EMBL/GenBank/DDBJ whole genome shotgun (WGS) entry which is preliminary data.</text>
</comment>
<reference evidence="4 5" key="1">
    <citation type="submission" date="2024-03" db="EMBL/GenBank/DDBJ databases">
        <title>Actinomycetospora sp. OC33-EN08, a novel actinomycete isolated from wild orchid (Aerides multiflora).</title>
        <authorList>
            <person name="Suriyachadkun C."/>
        </authorList>
    </citation>
    <scope>NUCLEOTIDE SEQUENCE [LARGE SCALE GENOMIC DNA]</scope>
    <source>
        <strain evidence="4 5">OC33-EN08</strain>
    </source>
</reference>
<dbReference type="InterPro" id="IPR012551">
    <property type="entry name" value="DUF1707_SHOCT-like"/>
</dbReference>
<organism evidence="4 5">
    <name type="scientific">Actinomycetospora aurantiaca</name>
    <dbReference type="NCBI Taxonomy" id="3129233"/>
    <lineage>
        <taxon>Bacteria</taxon>
        <taxon>Bacillati</taxon>
        <taxon>Actinomycetota</taxon>
        <taxon>Actinomycetes</taxon>
        <taxon>Pseudonocardiales</taxon>
        <taxon>Pseudonocardiaceae</taxon>
        <taxon>Actinomycetospora</taxon>
    </lineage>
</organism>
<evidence type="ECO:0000259" key="3">
    <source>
        <dbReference type="Pfam" id="PF08044"/>
    </source>
</evidence>
<dbReference type="RefSeq" id="WP_337695095.1">
    <property type="nucleotide sequence ID" value="NZ_JBBEGN010000004.1"/>
</dbReference>
<dbReference type="PANTHER" id="PTHR40763">
    <property type="entry name" value="MEMBRANE PROTEIN-RELATED"/>
    <property type="match status" value="1"/>
</dbReference>
<keyword evidence="2" id="KW-0812">Transmembrane</keyword>
<evidence type="ECO:0000256" key="1">
    <source>
        <dbReference type="SAM" id="MobiDB-lite"/>
    </source>
</evidence>
<evidence type="ECO:0000313" key="4">
    <source>
        <dbReference type="EMBL" id="MEJ2868517.1"/>
    </source>
</evidence>
<proteinExistence type="predicted"/>
<accession>A0ABU8MMI3</accession>
<keyword evidence="2" id="KW-1133">Transmembrane helix</keyword>
<feature type="region of interest" description="Disordered" evidence="1">
    <location>
        <begin position="168"/>
        <end position="196"/>
    </location>
</feature>
<dbReference type="Pfam" id="PF08044">
    <property type="entry name" value="DUF1707"/>
    <property type="match status" value="1"/>
</dbReference>
<feature type="domain" description="DUF1707" evidence="3">
    <location>
        <begin position="5"/>
        <end position="56"/>
    </location>
</feature>
<protein>
    <submittedName>
        <fullName evidence="4">DUF1707 domain-containing protein</fullName>
    </submittedName>
</protein>
<keyword evidence="2" id="KW-0472">Membrane</keyword>
<gene>
    <name evidence="4" type="ORF">WCD74_12140</name>
</gene>
<sequence length="272" mass="28914">MTTRRARDTDRITTCDLLDAAYAEGQIDGVEHRERTAAAVRARTLGDLQRLVADLQHRPRPAPTPTPGPPARRRRSGGVVALVVVVAMSLAAVLIGITSQSDRRAVRAAPASSSDDTPSRVVGPVDLHSEAGWQRLVADLRSAQGSALAYRVVLYPRYAVLELPVDGEPARSRSHSYRGGLGASTGASSHDPDHPAVDLAAIDPRPLLALLAGVDRSVGVRDADTRYLVLEDEGDGEGPVASIHASNEFHESGRVAARPDGTVVGVWPYEPQ</sequence>
<keyword evidence="5" id="KW-1185">Reference proteome</keyword>
<feature type="compositionally biased region" description="Pro residues" evidence="1">
    <location>
        <begin position="61"/>
        <end position="70"/>
    </location>
</feature>
<evidence type="ECO:0000256" key="2">
    <source>
        <dbReference type="SAM" id="Phobius"/>
    </source>
</evidence>
<feature type="region of interest" description="Disordered" evidence="1">
    <location>
        <begin position="53"/>
        <end position="75"/>
    </location>
</feature>
<dbReference type="EMBL" id="JBBEGN010000004">
    <property type="protein sequence ID" value="MEJ2868517.1"/>
    <property type="molecule type" value="Genomic_DNA"/>
</dbReference>
<dbReference type="PANTHER" id="PTHR40763:SF4">
    <property type="entry name" value="DUF1707 DOMAIN-CONTAINING PROTEIN"/>
    <property type="match status" value="1"/>
</dbReference>